<comment type="similarity">
    <text evidence="2">In the N-terminal section; belongs to the zinc metallo-hydrolase group 3 family.</text>
</comment>
<feature type="domain" description="Flavodoxin-like" evidence="5">
    <location>
        <begin position="256"/>
        <end position="396"/>
    </location>
</feature>
<dbReference type="CDD" id="cd07709">
    <property type="entry name" value="flavodiiron_proteins_MBL-fold"/>
    <property type="match status" value="1"/>
</dbReference>
<dbReference type="InterPro" id="IPR001226">
    <property type="entry name" value="Flavodoxin_CS"/>
</dbReference>
<dbReference type="SMART" id="SM00849">
    <property type="entry name" value="Lactamase_B"/>
    <property type="match status" value="1"/>
</dbReference>
<proteinExistence type="inferred from homology"/>
<keyword evidence="4" id="KW-0249">Electron transport</keyword>
<reference evidence="6" key="2">
    <citation type="submission" date="2021-04" db="EMBL/GenBank/DDBJ databases">
        <authorList>
            <person name="Gilroy R."/>
        </authorList>
    </citation>
    <scope>NUCLEOTIDE SEQUENCE</scope>
    <source>
        <strain evidence="6">CHK193-4272</strain>
    </source>
</reference>
<dbReference type="GO" id="GO:0009055">
    <property type="term" value="F:electron transfer activity"/>
    <property type="evidence" value="ECO:0007669"/>
    <property type="project" value="InterPro"/>
</dbReference>
<dbReference type="PIRSF" id="PIRSF005243">
    <property type="entry name" value="ROO"/>
    <property type="match status" value="1"/>
</dbReference>
<keyword evidence="3" id="KW-0813">Transport</keyword>
<evidence type="ECO:0000256" key="3">
    <source>
        <dbReference type="ARBA" id="ARBA00022448"/>
    </source>
</evidence>
<evidence type="ECO:0000256" key="2">
    <source>
        <dbReference type="ARBA" id="ARBA00007121"/>
    </source>
</evidence>
<dbReference type="Proteomes" id="UP000886808">
    <property type="component" value="Unassembled WGS sequence"/>
</dbReference>
<dbReference type="InterPro" id="IPR001279">
    <property type="entry name" value="Metallo-B-lactamas"/>
</dbReference>
<comment type="cofactor">
    <cofactor evidence="1">
        <name>Fe cation</name>
        <dbReference type="ChEBI" id="CHEBI:24875"/>
    </cofactor>
</comment>
<comment type="caution">
    <text evidence="6">The sequence shown here is derived from an EMBL/GenBank/DDBJ whole genome shotgun (WGS) entry which is preliminary data.</text>
</comment>
<dbReference type="Pfam" id="PF12724">
    <property type="entry name" value="Flavodoxin_5"/>
    <property type="match status" value="1"/>
</dbReference>
<organism evidence="6 7">
    <name type="scientific">Candidatus Butyricicoccus avistercoris</name>
    <dbReference type="NCBI Taxonomy" id="2838518"/>
    <lineage>
        <taxon>Bacteria</taxon>
        <taxon>Bacillati</taxon>
        <taxon>Bacillota</taxon>
        <taxon>Clostridia</taxon>
        <taxon>Eubacteriales</taxon>
        <taxon>Butyricicoccaceae</taxon>
        <taxon>Butyricicoccus</taxon>
    </lineage>
</organism>
<dbReference type="InterPro" id="IPR029039">
    <property type="entry name" value="Flavoprotein-like_sf"/>
</dbReference>
<dbReference type="InterPro" id="IPR036866">
    <property type="entry name" value="RibonucZ/Hydroxyglut_hydro"/>
</dbReference>
<dbReference type="Pfam" id="PF19583">
    <property type="entry name" value="ODP"/>
    <property type="match status" value="1"/>
</dbReference>
<dbReference type="EMBL" id="DXIE01000057">
    <property type="protein sequence ID" value="HIV63048.1"/>
    <property type="molecule type" value="Genomic_DNA"/>
</dbReference>
<dbReference type="PROSITE" id="PS50902">
    <property type="entry name" value="FLAVODOXIN_LIKE"/>
    <property type="match status" value="1"/>
</dbReference>
<name>A0A9D1PJ27_9FIRM</name>
<dbReference type="PANTHER" id="PTHR32145:SF20">
    <property type="entry name" value="FLAVOPROTEIN"/>
    <property type="match status" value="1"/>
</dbReference>
<evidence type="ECO:0000256" key="1">
    <source>
        <dbReference type="ARBA" id="ARBA00001962"/>
    </source>
</evidence>
<evidence type="ECO:0000313" key="7">
    <source>
        <dbReference type="Proteomes" id="UP000886808"/>
    </source>
</evidence>
<dbReference type="InterPro" id="IPR026816">
    <property type="entry name" value="Flavodoxin_dom"/>
</dbReference>
<dbReference type="Gene3D" id="3.60.15.10">
    <property type="entry name" value="Ribonuclease Z/Hydroxyacylglutathione hydrolase-like"/>
    <property type="match status" value="1"/>
</dbReference>
<dbReference type="Gene3D" id="3.40.50.360">
    <property type="match status" value="1"/>
</dbReference>
<dbReference type="PROSITE" id="PS00201">
    <property type="entry name" value="FLAVODOXIN"/>
    <property type="match status" value="1"/>
</dbReference>
<protein>
    <submittedName>
        <fullName evidence="6">FprA family A-type flavoprotein</fullName>
    </submittedName>
</protein>
<dbReference type="GO" id="GO:0046872">
    <property type="term" value="F:metal ion binding"/>
    <property type="evidence" value="ECO:0007669"/>
    <property type="project" value="InterPro"/>
</dbReference>
<evidence type="ECO:0000256" key="4">
    <source>
        <dbReference type="ARBA" id="ARBA00022982"/>
    </source>
</evidence>
<dbReference type="SUPFAM" id="SSF56281">
    <property type="entry name" value="Metallo-hydrolase/oxidoreductase"/>
    <property type="match status" value="1"/>
</dbReference>
<dbReference type="GO" id="GO:0010181">
    <property type="term" value="F:FMN binding"/>
    <property type="evidence" value="ECO:0007669"/>
    <property type="project" value="InterPro"/>
</dbReference>
<dbReference type="InterPro" id="IPR008254">
    <property type="entry name" value="Flavodoxin/NO_synth"/>
</dbReference>
<evidence type="ECO:0000313" key="6">
    <source>
        <dbReference type="EMBL" id="HIV63048.1"/>
    </source>
</evidence>
<dbReference type="InterPro" id="IPR016440">
    <property type="entry name" value="Rubredoxin-O_OxRdtase"/>
</dbReference>
<reference evidence="6" key="1">
    <citation type="journal article" date="2021" name="PeerJ">
        <title>Extensive microbial diversity within the chicken gut microbiome revealed by metagenomics and culture.</title>
        <authorList>
            <person name="Gilroy R."/>
            <person name="Ravi A."/>
            <person name="Getino M."/>
            <person name="Pursley I."/>
            <person name="Horton D.L."/>
            <person name="Alikhan N.F."/>
            <person name="Baker D."/>
            <person name="Gharbi K."/>
            <person name="Hall N."/>
            <person name="Watson M."/>
            <person name="Adriaenssens E.M."/>
            <person name="Foster-Nyarko E."/>
            <person name="Jarju S."/>
            <person name="Secka A."/>
            <person name="Antonio M."/>
            <person name="Oren A."/>
            <person name="Chaudhuri R.R."/>
            <person name="La Ragione R."/>
            <person name="Hildebrand F."/>
            <person name="Pallen M.J."/>
        </authorList>
    </citation>
    <scope>NUCLEOTIDE SEQUENCE</scope>
    <source>
        <strain evidence="6">CHK193-4272</strain>
    </source>
</reference>
<sequence length="399" mass="45155">MFCTRKVSDNIHWVGGSDRRLALFENIFPISRGVSYNSYVITDEKTAVIDTADSSISEQFIENVMHVLNGRELDYIVINHMEPDHCANIMNLVLRFPNAKLVGNAKTFVFLNQFYSCELEGKTITVKEGDALELGEHTLRFYMTPMVHWPEVMVAYEEKENILFSADAFGSFGALNGNIFNDEINFDCDWLDDARRYYCNIVGKYGLQVKAAIGKLSALNIKMICPLHGPIWRSNLEYLLDKYQHWSEYRPEDKSVVIIYASMYGNTENAANVLAAKLADEGVKNIAVYDISNTHISTLIAEIFRSSHIVLAAPTYNGAIYPIMYNLLHDMQQLNVQNRTIGIIDNGTWAVTAGKQMRDMLAQMKNMNVLEPTVSVKSSLKEETMIQLEGLKQAIIDSL</sequence>
<gene>
    <name evidence="6" type="ORF">H9746_09475</name>
</gene>
<dbReference type="PANTHER" id="PTHR32145">
    <property type="entry name" value="DIFLAVIN FLAVOPROTEIN A 2-RELATED"/>
    <property type="match status" value="1"/>
</dbReference>
<dbReference type="SUPFAM" id="SSF52218">
    <property type="entry name" value="Flavoproteins"/>
    <property type="match status" value="1"/>
</dbReference>
<accession>A0A9D1PJ27</accession>
<dbReference type="InterPro" id="IPR051285">
    <property type="entry name" value="NADH_oxidoreductase_modular"/>
</dbReference>
<evidence type="ECO:0000259" key="5">
    <source>
        <dbReference type="PROSITE" id="PS50902"/>
    </source>
</evidence>
<dbReference type="AlphaFoldDB" id="A0A9D1PJ27"/>
<dbReference type="InterPro" id="IPR045761">
    <property type="entry name" value="ODP_dom"/>
</dbReference>
<dbReference type="GO" id="GO:0016651">
    <property type="term" value="F:oxidoreductase activity, acting on NAD(P)H"/>
    <property type="evidence" value="ECO:0007669"/>
    <property type="project" value="UniProtKB-ARBA"/>
</dbReference>